<comment type="caution">
    <text evidence="1">The sequence shown here is derived from an EMBL/GenBank/DDBJ whole genome shotgun (WGS) entry which is preliminary data.</text>
</comment>
<dbReference type="EMBL" id="MCGE01000006">
    <property type="protein sequence ID" value="ORZ20641.1"/>
    <property type="molecule type" value="Genomic_DNA"/>
</dbReference>
<evidence type="ECO:0000313" key="2">
    <source>
        <dbReference type="Proteomes" id="UP000193560"/>
    </source>
</evidence>
<dbReference type="AlphaFoldDB" id="A0A1X2IQR6"/>
<protein>
    <submittedName>
        <fullName evidence="1">Uncharacterized protein</fullName>
    </submittedName>
</protein>
<organism evidence="1 2">
    <name type="scientific">Absidia repens</name>
    <dbReference type="NCBI Taxonomy" id="90262"/>
    <lineage>
        <taxon>Eukaryota</taxon>
        <taxon>Fungi</taxon>
        <taxon>Fungi incertae sedis</taxon>
        <taxon>Mucoromycota</taxon>
        <taxon>Mucoromycotina</taxon>
        <taxon>Mucoromycetes</taxon>
        <taxon>Mucorales</taxon>
        <taxon>Cunninghamellaceae</taxon>
        <taxon>Absidia</taxon>
    </lineage>
</organism>
<proteinExistence type="predicted"/>
<dbReference type="Proteomes" id="UP000193560">
    <property type="component" value="Unassembled WGS sequence"/>
</dbReference>
<accession>A0A1X2IQR6</accession>
<keyword evidence="2" id="KW-1185">Reference proteome</keyword>
<name>A0A1X2IQR6_9FUNG</name>
<gene>
    <name evidence="1" type="ORF">BCR42DRAFT_211082</name>
</gene>
<sequence>MSYMSTISNEPSKALWLHIWWRSSFHNLTSNAAFVHWPLFLSFPDCIGTVKNNLHTDLLWPYMEEGEFDKFCCKSSTETTLVWTHASIMANKLYTHTHANTFCSTNLSTLQQQNFAILDLECFGSINPYGPALLAPPFNFLLSIVHRMQFPFGHRIC</sequence>
<evidence type="ECO:0000313" key="1">
    <source>
        <dbReference type="EMBL" id="ORZ20641.1"/>
    </source>
</evidence>
<reference evidence="1 2" key="1">
    <citation type="submission" date="2016-07" db="EMBL/GenBank/DDBJ databases">
        <title>Pervasive Adenine N6-methylation of Active Genes in Fungi.</title>
        <authorList>
            <consortium name="DOE Joint Genome Institute"/>
            <person name="Mondo S.J."/>
            <person name="Dannebaum R.O."/>
            <person name="Kuo R.C."/>
            <person name="Labutti K."/>
            <person name="Haridas S."/>
            <person name="Kuo A."/>
            <person name="Salamov A."/>
            <person name="Ahrendt S.R."/>
            <person name="Lipzen A."/>
            <person name="Sullivan W."/>
            <person name="Andreopoulos W.B."/>
            <person name="Clum A."/>
            <person name="Lindquist E."/>
            <person name="Daum C."/>
            <person name="Ramamoorthy G.K."/>
            <person name="Gryganskyi A."/>
            <person name="Culley D."/>
            <person name="Magnuson J.K."/>
            <person name="James T.Y."/>
            <person name="O'Malley M.A."/>
            <person name="Stajich J.E."/>
            <person name="Spatafora J.W."/>
            <person name="Visel A."/>
            <person name="Grigoriev I.V."/>
        </authorList>
    </citation>
    <scope>NUCLEOTIDE SEQUENCE [LARGE SCALE GENOMIC DNA]</scope>
    <source>
        <strain evidence="1 2">NRRL 1336</strain>
    </source>
</reference>